<dbReference type="PANTHER" id="PTHR13950">
    <property type="entry name" value="RABCONNECTIN-RELATED"/>
    <property type="match status" value="1"/>
</dbReference>
<dbReference type="FunFam" id="2.130.10.10:FF:001240">
    <property type="entry name" value="Transducin family protein / WD-40 repeat family protein"/>
    <property type="match status" value="1"/>
</dbReference>
<dbReference type="InterPro" id="IPR011047">
    <property type="entry name" value="Quinoprotein_ADH-like_sf"/>
</dbReference>
<evidence type="ECO:0000256" key="1">
    <source>
        <dbReference type="PROSITE-ProRule" id="PRU00221"/>
    </source>
</evidence>
<dbReference type="Gene3D" id="2.130.10.10">
    <property type="entry name" value="YVTN repeat-like/Quinoprotein amine dehydrogenase"/>
    <property type="match status" value="2"/>
</dbReference>
<dbReference type="RefSeq" id="XP_039116477.1">
    <property type="nucleotide sequence ID" value="XM_039260543.1"/>
</dbReference>
<feature type="region of interest" description="Disordered" evidence="2">
    <location>
        <begin position="2408"/>
        <end position="2434"/>
    </location>
</feature>
<sequence>MVEEAGRGPAPATTLPNDPDEIASLLPFHLLRSQILPPAPNRRKSAVDWLPEFGGASWVSYGASSLLVISHFPNPLYEHETLVGSLLQQVIEPPPSDGGDELADVNAVRWCPARPSVGEIAAAAGNFIRFYSPCTGDDPSSFCWRQTAGIVQSFTVEAIEWTGSGDGLIAAGVSVALWVRKNMSWEMAWKSSSDIPQTMVSATLFAQGPIATAASSSNCMTATGADGKKSSPMSSKECLCVSVYHRDEKSGFTKLQLFQPQPVCMIQWRPSNAAQSEKNISRSWRDVLLTCCLDGTVRLWSEIENGRNKKSSKDAHDKKTLKRTYHVTAVIEINQHLRGTIDMDIYISWATEYGGIVCEVEGGNYCLISETSEHNHIGKCEWIISVGPGSALTFWAIHCLDDSAPLRFPRVTLWKTQELMEFKGCKNFNSDHLYLKDRPVFVNAVASRIQPYGPPVHCSLLQLLPDNSFSWLQLYNPMSNSKEDESSCQTSMEKCLSCVSGGVLKQDGHTGKIVELDVHPCYSEMDLAVSLDCNGSLLFWSLSTVSSYTFRVPAAIHPLGKILGKIILHDISSVTKYSAVRWAPLVLGENHFLLLAHADGIDCFVIQVSEKEEALLCQKILSIPFGGLGRDGPPDHIFTTTMTSTNGCSIFPNGFLLCGIWMDKFQALSWKVVLHLEDPSGSNCKCDSGSEMVSDLKRNVVHFAGKQVYATAGMCSSFLPDPYDHDQVTSVAVLPPDVQALPVQNHVAFSTGSEMNSCMYTMATGCSDGTLKLWRICYGGNTTNSRSEFLPWEIVGMLNAHQGPVSAVSLSTCGGKIATIGLDGQSNNNLHIWEPVCLIGGGNFLLEDVISLTGAVIALNWMTTGDGRLLLGVCMLNTLCVYSAKRLTKKDLVKSKESKDMNIWFCIAQSHVYPVCQDFCWGPKLSPVLVHEKHISLFSQWSSTAENILNEGCSATFVCRTNKNSPFALYTEKDICIANEPIVAKSNHNDNHDGQNLKFVGKLYDFGASGLYSVLDISERLHGCLVAYHPQALMHFLYSGNWRHVLAILGHLVESIKSNEDSAGPLEIGKSKYPSHKILEIQLLAYFPETVLTSLSDKKLQWGQDISSSMLSFEPQRNLLQFGEFDSLTNAPNSILTPISEKSEITGLIDTLEKTCYIPGIIDIEKTQILSIVDLVGEVSGASGGSVYQSLDEPGRRFWVGVRYQHLYFLRKYGRSAAAEELVVDSALASWAFLSDCKENLYDSILSAEPSWLEMRNIGVGFWFTNTTQLRTKMEKLARSQYLKKKDPKDCALLYLALNRVQVLAGLFKISRDEKDKLLVAFLSRNFQEEKNKAAALKNAYVLMGRHQLELAIAFFLLGGDPSSAVTVCAKNLGDEQLALVICRLIQGIGGPLEHQLISNFLLPSAIEKGDYWLSSMFECMLGNYSQCMNNLINCQMGPTTSKPPTSANKAVFLDPSIGRYCAILATKNSLKNSIGDYLAITLSKLAMVMVSIALKRCGLPFEALECLASSFGIEGKDKINLPGTGSQNIFHGLLNSFLSNGACNWLLGDVACHLESNAKLSIALQYITMLLYDHLNSPSTDLVPSEKLTIHGCDIQKEELQIRKFKDKLNMVMSTFEQKYSLNPVDLSNKVLILSCNKEHLYSGYLFLESYIFGGRKTDCYGPDGFTLNSYLPRMLLKSSKEISYLVARYVVFCGLTDSTLKLNFSNSVDFRKNYYSQFYPVNFCLQNLLYSLSTFRSVFKLYNGGILDEVLTSRALVVLDFYECCVHIAFAWIKRDVKDLILIFRSILNLSANNQSSFGVTASELMKILRQTSESRVHDMPRDDICNIPDSKCEENNLKQIDSRIGFISEDDRWQLIGACLWLYVVTFAKHHLTNSSVTEMHDGENTMVNIFPFFSAKMVITSLEYIFSSLSKQFTALLRQKALKGLPVSSLPWLYESGQSQPRSACHNSSQRVGRLQLTGNEDIESLLDLLCEISLNPEDLVTYLLNDRLNCFPSHKAKCTVWQDGYKDFLVDRATSENRKTETQVSNEISKNEFRLPTQNSVFKTNDPLEAKRTDSTLQEYTISFHSPKDVFKRNGELIESICFNSVDEQQVALASNRKGLLFFNWNMEESFHEKQDYIWSESDWPKSGWAGCESTPIPTFVSTGIGLGGKKGLHLGLGGATTGHGSLARPGRDLTGGGAFGIPGYAGIGASGLGWGEQEDVTDYVDPPATVENIRSCALTSHPSKPFLLVGSSNTHVYLWEFGKDRALATYGVLPAANVPPPYALASISALKFDHCGHRFVTAALDGTVCTWQLEVGGRSNVHPTESSLCFSNHASDVAYLGTSGSVVAATGYSSNCLNVVVWDTLAPPSTSQVSLACHEGGARSLSVFGSDIGSGSVTPLIVTGGKGGDVGLHDFRYIATGKSKRHRQSGDQDLKSSSIQNNNTETLKHGENANGMLWYIPKAHSGSVTTISTIPHTSLFLTGSKDGDVKLWDAKKSQLVFHWPKLHDKHTFLQPNSRGFAGVVRAGVTNIQVLSNGFLSCGGDGSVKLVQLRQTS</sequence>
<dbReference type="SUPFAM" id="SSF50998">
    <property type="entry name" value="Quinoprotein alcohol dehydrogenase-like"/>
    <property type="match status" value="1"/>
</dbReference>
<organism evidence="4 5">
    <name type="scientific">Dioscorea cayennensis subsp. rotundata</name>
    <name type="common">White Guinea yam</name>
    <name type="synonym">Dioscorea rotundata</name>
    <dbReference type="NCBI Taxonomy" id="55577"/>
    <lineage>
        <taxon>Eukaryota</taxon>
        <taxon>Viridiplantae</taxon>
        <taxon>Streptophyta</taxon>
        <taxon>Embryophyta</taxon>
        <taxon>Tracheophyta</taxon>
        <taxon>Spermatophyta</taxon>
        <taxon>Magnoliopsida</taxon>
        <taxon>Liliopsida</taxon>
        <taxon>Dioscoreales</taxon>
        <taxon>Dioscoreaceae</taxon>
        <taxon>Dioscorea</taxon>
    </lineage>
</organism>
<dbReference type="SUPFAM" id="SSF50978">
    <property type="entry name" value="WD40 repeat-like"/>
    <property type="match status" value="2"/>
</dbReference>
<dbReference type="SMART" id="SM00320">
    <property type="entry name" value="WD40"/>
    <property type="match status" value="10"/>
</dbReference>
<dbReference type="InterPro" id="IPR036322">
    <property type="entry name" value="WD40_repeat_dom_sf"/>
</dbReference>
<gene>
    <name evidence="5" type="primary">LOC120251894</name>
</gene>
<dbReference type="PROSITE" id="PS50294">
    <property type="entry name" value="WD_REPEATS_REGION"/>
    <property type="match status" value="1"/>
</dbReference>
<dbReference type="GO" id="GO:0007035">
    <property type="term" value="P:vacuolar acidification"/>
    <property type="evidence" value="ECO:0007669"/>
    <property type="project" value="TreeGrafter"/>
</dbReference>
<protein>
    <submittedName>
        <fullName evidence="5">Uncharacterized protein LOC120251894 isoform X1</fullName>
    </submittedName>
</protein>
<dbReference type="GeneID" id="120251894"/>
<dbReference type="Pfam" id="PF12234">
    <property type="entry name" value="Rav1p_C"/>
    <property type="match status" value="1"/>
</dbReference>
<dbReference type="PROSITE" id="PS50082">
    <property type="entry name" value="WD_REPEATS_2"/>
    <property type="match status" value="1"/>
</dbReference>
<accession>A0AB40AN66</accession>
<feature type="compositionally biased region" description="Polar residues" evidence="2">
    <location>
        <begin position="2421"/>
        <end position="2431"/>
    </location>
</feature>
<feature type="domain" description="RAVE complex protein Rav1 C-terminal" evidence="3">
    <location>
        <begin position="798"/>
        <end position="1437"/>
    </location>
</feature>
<evidence type="ECO:0000313" key="4">
    <source>
        <dbReference type="Proteomes" id="UP001515500"/>
    </source>
</evidence>
<name>A0AB40AN66_DIOCR</name>
<dbReference type="Pfam" id="PF00400">
    <property type="entry name" value="WD40"/>
    <property type="match status" value="1"/>
</dbReference>
<dbReference type="Proteomes" id="UP001515500">
    <property type="component" value="Chromosome 20"/>
</dbReference>
<dbReference type="InterPro" id="IPR001680">
    <property type="entry name" value="WD40_rpt"/>
</dbReference>
<evidence type="ECO:0000313" key="5">
    <source>
        <dbReference type="RefSeq" id="XP_039116477.1"/>
    </source>
</evidence>
<dbReference type="PANTHER" id="PTHR13950:SF9">
    <property type="entry name" value="RABCONNECTIN-3A"/>
    <property type="match status" value="1"/>
</dbReference>
<dbReference type="InterPro" id="IPR052208">
    <property type="entry name" value="DmX-like/RAVE_component"/>
</dbReference>
<keyword evidence="1" id="KW-0853">WD repeat</keyword>
<dbReference type="InterPro" id="IPR015943">
    <property type="entry name" value="WD40/YVTN_repeat-like_dom_sf"/>
</dbReference>
<evidence type="ECO:0000256" key="2">
    <source>
        <dbReference type="SAM" id="MobiDB-lite"/>
    </source>
</evidence>
<dbReference type="InterPro" id="IPR022033">
    <property type="entry name" value="Rav1p_C"/>
</dbReference>
<dbReference type="GO" id="GO:0043291">
    <property type="term" value="C:RAVE complex"/>
    <property type="evidence" value="ECO:0007669"/>
    <property type="project" value="TreeGrafter"/>
</dbReference>
<reference evidence="5" key="1">
    <citation type="submission" date="2025-08" db="UniProtKB">
        <authorList>
            <consortium name="RefSeq"/>
        </authorList>
    </citation>
    <scope>IDENTIFICATION</scope>
</reference>
<evidence type="ECO:0000259" key="3">
    <source>
        <dbReference type="Pfam" id="PF12234"/>
    </source>
</evidence>
<proteinExistence type="predicted"/>
<keyword evidence="4" id="KW-1185">Reference proteome</keyword>
<feature type="repeat" description="WD" evidence="1">
    <location>
        <begin position="2447"/>
        <end position="2488"/>
    </location>
</feature>